<sequence>MHGIVHKTLKEYVVSRTDEDTWETVLERAGIEPRLYLPVTTYADDEIDAILATLSSMATQNRAQIERDFGRTLAPELRTTFTAHIRDDDCFAALENLAVIVESVDASSDETALPTVTGRREGADRVRVTYRTHREPTYCGLARGLLEGFVATFDDAGAEATTVTKVACVEDGGDACVFFVERERDG</sequence>
<dbReference type="AlphaFoldDB" id="L9WZL1"/>
<dbReference type="InterPro" id="IPR038158">
    <property type="entry name" value="H-NOX_domain_sf"/>
</dbReference>
<accession>L9WZL1</accession>
<name>L9WZL1_9EURY</name>
<feature type="domain" description="Heme NO-binding" evidence="1">
    <location>
        <begin position="2"/>
        <end position="154"/>
    </location>
</feature>
<dbReference type="Pfam" id="PF07700">
    <property type="entry name" value="HNOB"/>
    <property type="match status" value="1"/>
</dbReference>
<keyword evidence="3" id="KW-1185">Reference proteome</keyword>
<dbReference type="eggNOG" id="arCOG01688">
    <property type="taxonomic scope" value="Archaea"/>
</dbReference>
<protein>
    <submittedName>
        <fullName evidence="2">Heme NO binding domain protein</fullName>
    </submittedName>
</protein>
<gene>
    <name evidence="2" type="ORF">C493_12047</name>
</gene>
<dbReference type="EMBL" id="AOHZ01000054">
    <property type="protein sequence ID" value="ELY54832.1"/>
    <property type="molecule type" value="Genomic_DNA"/>
</dbReference>
<dbReference type="Gene3D" id="3.90.1520.10">
    <property type="entry name" value="H-NOX domain"/>
    <property type="match status" value="1"/>
</dbReference>
<dbReference type="Proteomes" id="UP000011602">
    <property type="component" value="Unassembled WGS sequence"/>
</dbReference>
<proteinExistence type="predicted"/>
<dbReference type="InterPro" id="IPR024096">
    <property type="entry name" value="NO_sig/Golgi_transp_ligand-bd"/>
</dbReference>
<reference evidence="2 3" key="1">
    <citation type="journal article" date="2014" name="PLoS Genet.">
        <title>Phylogenetically driven sequencing of extremely halophilic archaea reveals strategies for static and dynamic osmo-response.</title>
        <authorList>
            <person name="Becker E.A."/>
            <person name="Seitzer P.M."/>
            <person name="Tritt A."/>
            <person name="Larsen D."/>
            <person name="Krusor M."/>
            <person name="Yao A.I."/>
            <person name="Wu D."/>
            <person name="Madern D."/>
            <person name="Eisen J.A."/>
            <person name="Darling A.E."/>
            <person name="Facciotti M.T."/>
        </authorList>
    </citation>
    <scope>NUCLEOTIDE SEQUENCE [LARGE SCALE GENOMIC DNA]</scope>
    <source>
        <strain evidence="2 3">JCM 12255</strain>
    </source>
</reference>
<organism evidence="2 3">
    <name type="scientific">Natronolimnohabitans innermongolicus JCM 12255</name>
    <dbReference type="NCBI Taxonomy" id="1227499"/>
    <lineage>
        <taxon>Archaea</taxon>
        <taxon>Methanobacteriati</taxon>
        <taxon>Methanobacteriota</taxon>
        <taxon>Stenosarchaea group</taxon>
        <taxon>Halobacteria</taxon>
        <taxon>Halobacteriales</taxon>
        <taxon>Natrialbaceae</taxon>
        <taxon>Natronolimnohabitans</taxon>
    </lineage>
</organism>
<dbReference type="OrthoDB" id="261084at2157"/>
<dbReference type="RefSeq" id="WP_007259688.1">
    <property type="nucleotide sequence ID" value="NZ_AOHZ01000054.1"/>
</dbReference>
<dbReference type="SUPFAM" id="SSF111126">
    <property type="entry name" value="Ligand-binding domain in the NO signalling and Golgi transport"/>
    <property type="match status" value="1"/>
</dbReference>
<dbReference type="STRING" id="1227499.C493_12047"/>
<comment type="caution">
    <text evidence="2">The sequence shown here is derived from an EMBL/GenBank/DDBJ whole genome shotgun (WGS) entry which is preliminary data.</text>
</comment>
<evidence type="ECO:0000259" key="1">
    <source>
        <dbReference type="Pfam" id="PF07700"/>
    </source>
</evidence>
<dbReference type="InterPro" id="IPR011644">
    <property type="entry name" value="Heme_NO-bd"/>
</dbReference>
<evidence type="ECO:0000313" key="3">
    <source>
        <dbReference type="Proteomes" id="UP000011602"/>
    </source>
</evidence>
<evidence type="ECO:0000313" key="2">
    <source>
        <dbReference type="EMBL" id="ELY54832.1"/>
    </source>
</evidence>
<dbReference type="GO" id="GO:0020037">
    <property type="term" value="F:heme binding"/>
    <property type="evidence" value="ECO:0007669"/>
    <property type="project" value="InterPro"/>
</dbReference>